<dbReference type="OrthoDB" id="6860016at2"/>
<protein>
    <submittedName>
        <fullName evidence="2">PAAR domain-containing protein</fullName>
    </submittedName>
</protein>
<sequence length="87" mass="8625">MRGIIRIGDLTSSGGTVLTGSTVMKFDGIGVARQGDLVLCPLPGHGLNAIATGHSAFKEGGLPVAFLGDLCLCGCVLISSLPNAGAS</sequence>
<evidence type="ECO:0000313" key="3">
    <source>
        <dbReference type="EMBL" id="MQU17764.1"/>
    </source>
</evidence>
<dbReference type="Proteomes" id="UP000713985">
    <property type="component" value="Unassembled WGS sequence"/>
</dbReference>
<name>A0A6A7Z6B5_9PSED</name>
<reference evidence="5 6" key="1">
    <citation type="submission" date="2019-10" db="EMBL/GenBank/DDBJ databases">
        <title>Evaluation of single-gene subtyping targets for Pseudomonas.</title>
        <authorList>
            <person name="Reichler S.J."/>
            <person name="Orsi R.H."/>
            <person name="Wiedmann M."/>
            <person name="Martin N.H."/>
            <person name="Murphy S.I."/>
        </authorList>
    </citation>
    <scope>NUCLEOTIDE SEQUENCE</scope>
    <source>
        <strain evidence="1 7">FSL R10-0802</strain>
        <strain evidence="3 6">FSL R10-1594</strain>
        <strain evidence="4 5">FSL R10-1984</strain>
        <strain evidence="2">FSL R10-2339</strain>
    </source>
</reference>
<dbReference type="EMBL" id="WIWP01000068">
    <property type="protein sequence ID" value="MQT28350.1"/>
    <property type="molecule type" value="Genomic_DNA"/>
</dbReference>
<dbReference type="EMBL" id="WIVW01000060">
    <property type="protein sequence ID" value="MQU29329.1"/>
    <property type="molecule type" value="Genomic_DNA"/>
</dbReference>
<gene>
    <name evidence="3" type="ORF">GHN41_15075</name>
    <name evidence="2" type="ORF">GHN86_22705</name>
    <name evidence="1" type="ORF">GHN94_21325</name>
    <name evidence="4" type="ORF">GHO29_22990</name>
</gene>
<accession>A0A6A7Z6B5</accession>
<dbReference type="Proteomes" id="UP000437970">
    <property type="component" value="Unassembled WGS sequence"/>
</dbReference>
<evidence type="ECO:0000313" key="2">
    <source>
        <dbReference type="EMBL" id="MQT82849.1"/>
    </source>
</evidence>
<keyword evidence="7" id="KW-1185">Reference proteome</keyword>
<evidence type="ECO:0000313" key="7">
    <source>
        <dbReference type="Proteomes" id="UP000713985"/>
    </source>
</evidence>
<evidence type="ECO:0000313" key="5">
    <source>
        <dbReference type="Proteomes" id="UP000437970"/>
    </source>
</evidence>
<dbReference type="RefSeq" id="WP_153382714.1">
    <property type="nucleotide sequence ID" value="NZ_JBITTT010000009.1"/>
</dbReference>
<dbReference type="Proteomes" id="UP000443000">
    <property type="component" value="Unassembled WGS sequence"/>
</dbReference>
<dbReference type="EMBL" id="WIVT01000018">
    <property type="protein sequence ID" value="MQU17764.1"/>
    <property type="molecule type" value="Genomic_DNA"/>
</dbReference>
<proteinExistence type="predicted"/>
<evidence type="ECO:0000313" key="1">
    <source>
        <dbReference type="EMBL" id="MQT28350.1"/>
    </source>
</evidence>
<dbReference type="Gene3D" id="2.60.200.60">
    <property type="match status" value="1"/>
</dbReference>
<evidence type="ECO:0000313" key="4">
    <source>
        <dbReference type="EMBL" id="MQU29329.1"/>
    </source>
</evidence>
<dbReference type="InterPro" id="IPR008727">
    <property type="entry name" value="PAAR_motif"/>
</dbReference>
<organism evidence="2">
    <name type="scientific">Pseudomonas helleri</name>
    <dbReference type="NCBI Taxonomy" id="1608996"/>
    <lineage>
        <taxon>Bacteria</taxon>
        <taxon>Pseudomonadati</taxon>
        <taxon>Pseudomonadota</taxon>
        <taxon>Gammaproteobacteria</taxon>
        <taxon>Pseudomonadales</taxon>
        <taxon>Pseudomonadaceae</taxon>
        <taxon>Pseudomonas</taxon>
    </lineage>
</organism>
<dbReference type="Pfam" id="PF05488">
    <property type="entry name" value="PAAR_motif"/>
    <property type="match status" value="1"/>
</dbReference>
<dbReference type="AlphaFoldDB" id="A0A6A7Z6B5"/>
<comment type="caution">
    <text evidence="2">The sequence shown here is derived from an EMBL/GenBank/DDBJ whole genome shotgun (WGS) entry which is preliminary data.</text>
</comment>
<evidence type="ECO:0000313" key="6">
    <source>
        <dbReference type="Proteomes" id="UP000443000"/>
    </source>
</evidence>
<dbReference type="EMBL" id="WIWC01000074">
    <property type="protein sequence ID" value="MQT82849.1"/>
    <property type="molecule type" value="Genomic_DNA"/>
</dbReference>
<dbReference type="CDD" id="cd14744">
    <property type="entry name" value="PAAR_CT_2"/>
    <property type="match status" value="1"/>
</dbReference>